<gene>
    <name evidence="2" type="primary">TBLA0D05170</name>
    <name evidence="2" type="ORF">TBLA_0D05170</name>
</gene>
<organism evidence="2 3">
    <name type="scientific">Henningerozyma blattae (strain ATCC 34711 / CBS 6284 / DSM 70876 / NBRC 10599 / NRRL Y-10934 / UCD 77-7)</name>
    <name type="common">Yeast</name>
    <name type="synonym">Tetrapisispora blattae</name>
    <dbReference type="NCBI Taxonomy" id="1071380"/>
    <lineage>
        <taxon>Eukaryota</taxon>
        <taxon>Fungi</taxon>
        <taxon>Dikarya</taxon>
        <taxon>Ascomycota</taxon>
        <taxon>Saccharomycotina</taxon>
        <taxon>Saccharomycetes</taxon>
        <taxon>Saccharomycetales</taxon>
        <taxon>Saccharomycetaceae</taxon>
        <taxon>Henningerozyma</taxon>
    </lineage>
</organism>
<feature type="signal peptide" evidence="1">
    <location>
        <begin position="1"/>
        <end position="16"/>
    </location>
</feature>
<accession>I2H3Q8</accession>
<dbReference type="RefSeq" id="XP_004180529.1">
    <property type="nucleotide sequence ID" value="XM_004180481.1"/>
</dbReference>
<dbReference type="HOGENOM" id="CLU_797347_0_0_1"/>
<dbReference type="KEGG" id="tbl:TBLA_0D05170"/>
<protein>
    <submittedName>
        <fullName evidence="2">Uncharacterized protein</fullName>
    </submittedName>
</protein>
<keyword evidence="3" id="KW-1185">Reference proteome</keyword>
<dbReference type="InParanoid" id="I2H3Q8"/>
<dbReference type="EMBL" id="HE806319">
    <property type="protein sequence ID" value="CCH61010.1"/>
    <property type="molecule type" value="Genomic_DNA"/>
</dbReference>
<dbReference type="GeneID" id="14496046"/>
<keyword evidence="1" id="KW-0732">Signal</keyword>
<evidence type="ECO:0000313" key="3">
    <source>
        <dbReference type="Proteomes" id="UP000002866"/>
    </source>
</evidence>
<reference evidence="2 3" key="1">
    <citation type="journal article" date="2011" name="Proc. Natl. Acad. Sci. U.S.A.">
        <title>Evolutionary erosion of yeast sex chromosomes by mating-type switching accidents.</title>
        <authorList>
            <person name="Gordon J.L."/>
            <person name="Armisen D."/>
            <person name="Proux-Wera E."/>
            <person name="Oheigeartaigh S.S."/>
            <person name="Byrne K.P."/>
            <person name="Wolfe K.H."/>
        </authorList>
    </citation>
    <scope>NUCLEOTIDE SEQUENCE [LARGE SCALE GENOMIC DNA]</scope>
    <source>
        <strain evidence="3">ATCC 34711 / CBS 6284 / DSM 70876 / NBRC 10599 / NRRL Y-10934 / UCD 77-7</strain>
    </source>
</reference>
<dbReference type="AlphaFoldDB" id="I2H3Q8"/>
<dbReference type="Proteomes" id="UP000002866">
    <property type="component" value="Chromosome 4"/>
</dbReference>
<sequence length="348" mass="38681">MFALYTLLLTCSLARAHMAWDNKVSIIPFRSGTTYIEVDEPERATISAPSVSMIPFRSGTTFITVDSPTRTINTKPPVISIMPIKTETFDHSLDLSELATRSTFDVSMLPYHPRKSICKSQDSPFSSSSSTCPPRNSFPPRRTFSFRKNIPICAVTKSVPHYSEISQDAQPRKASLDVTIVPTCSGTTCISVDYPTHTPLLFSERDDDPESYCETVSIDPVSLESASIEAFTTNFQPTSSLAAYLTQLEARSEEDIPIRPKLSTLQFSMVSIRTGTTFITIDYPTRVKMSTLDVTIKPMRSHTTFITVDSPTRITNSEYILSVLPISESSHVVIVPPSKAPRLEEEEE</sequence>
<name>I2H3Q8_HENB6</name>
<evidence type="ECO:0000256" key="1">
    <source>
        <dbReference type="SAM" id="SignalP"/>
    </source>
</evidence>
<evidence type="ECO:0000313" key="2">
    <source>
        <dbReference type="EMBL" id="CCH61010.1"/>
    </source>
</evidence>
<feature type="chain" id="PRO_5003660127" evidence="1">
    <location>
        <begin position="17"/>
        <end position="348"/>
    </location>
</feature>
<proteinExistence type="predicted"/>